<dbReference type="Pfam" id="PF02518">
    <property type="entry name" value="HATPase_c"/>
    <property type="match status" value="1"/>
</dbReference>
<evidence type="ECO:0000256" key="7">
    <source>
        <dbReference type="ARBA" id="ARBA00022692"/>
    </source>
</evidence>
<keyword evidence="10" id="KW-0067">ATP-binding</keyword>
<dbReference type="Gene3D" id="3.30.565.10">
    <property type="entry name" value="Histidine kinase-like ATPase, C-terminal domain"/>
    <property type="match status" value="1"/>
</dbReference>
<dbReference type="Gene3D" id="1.20.5.1930">
    <property type="match status" value="1"/>
</dbReference>
<evidence type="ECO:0000256" key="4">
    <source>
        <dbReference type="ARBA" id="ARBA00022475"/>
    </source>
</evidence>
<dbReference type="InterPro" id="IPR003660">
    <property type="entry name" value="HAMP_dom"/>
</dbReference>
<dbReference type="PROSITE" id="PS50109">
    <property type="entry name" value="HIS_KIN"/>
    <property type="match status" value="1"/>
</dbReference>
<gene>
    <name evidence="17" type="ORF">ACFQWB_08330</name>
</gene>
<comment type="subcellular location">
    <subcellularLocation>
        <location evidence="2">Cell membrane</location>
        <topology evidence="2">Multi-pass membrane protein</topology>
    </subcellularLocation>
</comment>
<accession>A0ABW2V1A2</accession>
<evidence type="ECO:0000259" key="16">
    <source>
        <dbReference type="PROSITE" id="PS50885"/>
    </source>
</evidence>
<dbReference type="Gene3D" id="6.10.340.10">
    <property type="match status" value="1"/>
</dbReference>
<keyword evidence="8" id="KW-0547">Nucleotide-binding</keyword>
<evidence type="ECO:0000256" key="14">
    <source>
        <dbReference type="SAM" id="Phobius"/>
    </source>
</evidence>
<evidence type="ECO:0000256" key="10">
    <source>
        <dbReference type="ARBA" id="ARBA00022840"/>
    </source>
</evidence>
<dbReference type="InterPro" id="IPR011712">
    <property type="entry name" value="Sig_transdc_His_kin_sub3_dim/P"/>
</dbReference>
<reference evidence="18" key="1">
    <citation type="journal article" date="2019" name="Int. J. Syst. Evol. Microbiol.">
        <title>The Global Catalogue of Microorganisms (GCM) 10K type strain sequencing project: providing services to taxonomists for standard genome sequencing and annotation.</title>
        <authorList>
            <consortium name="The Broad Institute Genomics Platform"/>
            <consortium name="The Broad Institute Genome Sequencing Center for Infectious Disease"/>
            <person name="Wu L."/>
            <person name="Ma J."/>
        </authorList>
    </citation>
    <scope>NUCLEOTIDE SEQUENCE [LARGE SCALE GENOMIC DNA]</scope>
    <source>
        <strain evidence="18">JCM 18657</strain>
    </source>
</reference>
<dbReference type="GO" id="GO:0016301">
    <property type="term" value="F:kinase activity"/>
    <property type="evidence" value="ECO:0007669"/>
    <property type="project" value="UniProtKB-KW"/>
</dbReference>
<dbReference type="CDD" id="cd16917">
    <property type="entry name" value="HATPase_UhpB-NarQ-NarX-like"/>
    <property type="match status" value="1"/>
</dbReference>
<dbReference type="RefSeq" id="WP_138788235.1">
    <property type="nucleotide sequence ID" value="NZ_JBHTGQ010000018.1"/>
</dbReference>
<dbReference type="PROSITE" id="PS50885">
    <property type="entry name" value="HAMP"/>
    <property type="match status" value="1"/>
</dbReference>
<dbReference type="PANTHER" id="PTHR24421">
    <property type="entry name" value="NITRATE/NITRITE SENSOR PROTEIN NARX-RELATED"/>
    <property type="match status" value="1"/>
</dbReference>
<dbReference type="SUPFAM" id="SSF55874">
    <property type="entry name" value="ATPase domain of HSP90 chaperone/DNA topoisomerase II/histidine kinase"/>
    <property type="match status" value="1"/>
</dbReference>
<dbReference type="EMBL" id="JBHTGQ010000018">
    <property type="protein sequence ID" value="MFC7749947.1"/>
    <property type="molecule type" value="Genomic_DNA"/>
</dbReference>
<evidence type="ECO:0000256" key="9">
    <source>
        <dbReference type="ARBA" id="ARBA00022777"/>
    </source>
</evidence>
<name>A0ABW2V1A2_9BACL</name>
<keyword evidence="18" id="KW-1185">Reference proteome</keyword>
<keyword evidence="4" id="KW-1003">Cell membrane</keyword>
<dbReference type="EC" id="2.7.13.3" evidence="3"/>
<evidence type="ECO:0000313" key="17">
    <source>
        <dbReference type="EMBL" id="MFC7749947.1"/>
    </source>
</evidence>
<feature type="transmembrane region" description="Helical" evidence="14">
    <location>
        <begin position="44"/>
        <end position="64"/>
    </location>
</feature>
<feature type="domain" description="Histidine kinase" evidence="15">
    <location>
        <begin position="252"/>
        <end position="341"/>
    </location>
</feature>
<feature type="transmembrane region" description="Helical" evidence="14">
    <location>
        <begin position="16"/>
        <end position="38"/>
    </location>
</feature>
<keyword evidence="13 14" id="KW-0472">Membrane</keyword>
<dbReference type="PANTHER" id="PTHR24421:SF37">
    <property type="entry name" value="SENSOR HISTIDINE KINASE NARS"/>
    <property type="match status" value="1"/>
</dbReference>
<dbReference type="CDD" id="cd06225">
    <property type="entry name" value="HAMP"/>
    <property type="match status" value="1"/>
</dbReference>
<keyword evidence="12" id="KW-0902">Two-component regulatory system</keyword>
<dbReference type="Pfam" id="PF00672">
    <property type="entry name" value="HAMP"/>
    <property type="match status" value="1"/>
</dbReference>
<dbReference type="SMART" id="SM00304">
    <property type="entry name" value="HAMP"/>
    <property type="match status" value="1"/>
</dbReference>
<dbReference type="InterPro" id="IPR036890">
    <property type="entry name" value="HATPase_C_sf"/>
</dbReference>
<evidence type="ECO:0000256" key="3">
    <source>
        <dbReference type="ARBA" id="ARBA00012438"/>
    </source>
</evidence>
<proteinExistence type="predicted"/>
<evidence type="ECO:0000256" key="2">
    <source>
        <dbReference type="ARBA" id="ARBA00004651"/>
    </source>
</evidence>
<keyword evidence="6" id="KW-0808">Transferase</keyword>
<evidence type="ECO:0000256" key="13">
    <source>
        <dbReference type="ARBA" id="ARBA00023136"/>
    </source>
</evidence>
<protein>
    <recommendedName>
        <fullName evidence="3">histidine kinase</fullName>
        <ecNumber evidence="3">2.7.13.3</ecNumber>
    </recommendedName>
</protein>
<dbReference type="InterPro" id="IPR005467">
    <property type="entry name" value="His_kinase_dom"/>
</dbReference>
<dbReference type="Proteomes" id="UP001596528">
    <property type="component" value="Unassembled WGS sequence"/>
</dbReference>
<sequence>MIRQLRNVLLSPKWQLIGYFLLAQIFPAAACIAFWLVFGNVLTPPVLIGTMVVIGLTGGLMVGYMASRNIQRKLDVLHLAFLQVDKGKFSIRIPLESGDPFEQVYADFNNMAESLESKARTLQKVSGEQNVAEAETAETAVLEERKRLARDLHDTVSQQLFALHLSASSLEKLLERGDLSKSQGLSGQLVRLSHQAQQQIRGLIAQLRPLELEGRSLREALEKWFPDFCRQNGLQGMLQLHVQDLADAVEHQLFRIIQEAMANIVKHAQASRVELSLAERDSQIVLQLTDDGKGFVSGTAGQGRYGLSSMRERAEKLGGQFELLSRPGSGTRVEVRVPLFASIANTAEGETGHERAH</sequence>
<keyword evidence="7 14" id="KW-0812">Transmembrane</keyword>
<dbReference type="SMART" id="SM00387">
    <property type="entry name" value="HATPase_c"/>
    <property type="match status" value="1"/>
</dbReference>
<feature type="domain" description="HAMP" evidence="16">
    <location>
        <begin position="68"/>
        <end position="120"/>
    </location>
</feature>
<evidence type="ECO:0000259" key="15">
    <source>
        <dbReference type="PROSITE" id="PS50109"/>
    </source>
</evidence>
<keyword evidence="11 14" id="KW-1133">Transmembrane helix</keyword>
<evidence type="ECO:0000256" key="8">
    <source>
        <dbReference type="ARBA" id="ARBA00022741"/>
    </source>
</evidence>
<evidence type="ECO:0000256" key="12">
    <source>
        <dbReference type="ARBA" id="ARBA00023012"/>
    </source>
</evidence>
<organism evidence="17 18">
    <name type="scientific">Paenibacillus thermoaerophilus</name>
    <dbReference type="NCBI Taxonomy" id="1215385"/>
    <lineage>
        <taxon>Bacteria</taxon>
        <taxon>Bacillati</taxon>
        <taxon>Bacillota</taxon>
        <taxon>Bacilli</taxon>
        <taxon>Bacillales</taxon>
        <taxon>Paenibacillaceae</taxon>
        <taxon>Paenibacillus</taxon>
    </lineage>
</organism>
<dbReference type="InterPro" id="IPR050482">
    <property type="entry name" value="Sensor_HK_TwoCompSys"/>
</dbReference>
<evidence type="ECO:0000313" key="18">
    <source>
        <dbReference type="Proteomes" id="UP001596528"/>
    </source>
</evidence>
<evidence type="ECO:0000256" key="6">
    <source>
        <dbReference type="ARBA" id="ARBA00022679"/>
    </source>
</evidence>
<dbReference type="Pfam" id="PF07730">
    <property type="entry name" value="HisKA_3"/>
    <property type="match status" value="1"/>
</dbReference>
<keyword evidence="5" id="KW-0597">Phosphoprotein</keyword>
<comment type="caution">
    <text evidence="17">The sequence shown here is derived from an EMBL/GenBank/DDBJ whole genome shotgun (WGS) entry which is preliminary data.</text>
</comment>
<keyword evidence="9 17" id="KW-0418">Kinase</keyword>
<evidence type="ECO:0000256" key="11">
    <source>
        <dbReference type="ARBA" id="ARBA00022989"/>
    </source>
</evidence>
<evidence type="ECO:0000256" key="5">
    <source>
        <dbReference type="ARBA" id="ARBA00022553"/>
    </source>
</evidence>
<evidence type="ECO:0000256" key="1">
    <source>
        <dbReference type="ARBA" id="ARBA00000085"/>
    </source>
</evidence>
<comment type="catalytic activity">
    <reaction evidence="1">
        <text>ATP + protein L-histidine = ADP + protein N-phospho-L-histidine.</text>
        <dbReference type="EC" id="2.7.13.3"/>
    </reaction>
</comment>
<dbReference type="InterPro" id="IPR003594">
    <property type="entry name" value="HATPase_dom"/>
</dbReference>